<keyword evidence="2 5" id="KW-0853">WD repeat</keyword>
<accession>O00809</accession>
<dbReference type="InterPro" id="IPR001680">
    <property type="entry name" value="WD40_rpt"/>
</dbReference>
<dbReference type="GO" id="GO:0031145">
    <property type="term" value="P:anaphase-promoting complex-dependent catabolic process"/>
    <property type="evidence" value="ECO:0007669"/>
    <property type="project" value="TreeGrafter"/>
</dbReference>
<dbReference type="InterPro" id="IPR036322">
    <property type="entry name" value="WD40_repeat_dom_sf"/>
</dbReference>
<dbReference type="GO" id="GO:1990757">
    <property type="term" value="F:ubiquitin ligase activator activity"/>
    <property type="evidence" value="ECO:0007669"/>
    <property type="project" value="TreeGrafter"/>
</dbReference>
<dbReference type="PROSITE" id="PS50082">
    <property type="entry name" value="WD_REPEATS_2"/>
    <property type="match status" value="3"/>
</dbReference>
<feature type="compositionally biased region" description="Polar residues" evidence="6">
    <location>
        <begin position="88"/>
        <end position="104"/>
    </location>
</feature>
<proteinExistence type="inferred from homology"/>
<evidence type="ECO:0000256" key="6">
    <source>
        <dbReference type="SAM" id="MobiDB-lite"/>
    </source>
</evidence>
<keyword evidence="3" id="KW-0677">Repeat</keyword>
<feature type="domain" description="CDC20/Fizzy WD40" evidence="7">
    <location>
        <begin position="120"/>
        <end position="406"/>
    </location>
</feature>
<evidence type="ECO:0000256" key="1">
    <source>
        <dbReference type="ARBA" id="ARBA00006445"/>
    </source>
</evidence>
<dbReference type="AlphaFoldDB" id="O00809"/>
<dbReference type="GO" id="GO:0010997">
    <property type="term" value="F:anaphase-promoting complex binding"/>
    <property type="evidence" value="ECO:0007669"/>
    <property type="project" value="InterPro"/>
</dbReference>
<protein>
    <submittedName>
        <fullName evidence="8">CDC20</fullName>
    </submittedName>
</protein>
<name>O00809_TRIFO</name>
<feature type="region of interest" description="Disordered" evidence="6">
    <location>
        <begin position="83"/>
        <end position="105"/>
    </location>
</feature>
<dbReference type="SMART" id="SM00320">
    <property type="entry name" value="WD40"/>
    <property type="match status" value="5"/>
</dbReference>
<dbReference type="GO" id="GO:1905786">
    <property type="term" value="P:positive regulation of anaphase-promoting complex-dependent catabolic process"/>
    <property type="evidence" value="ECO:0007669"/>
    <property type="project" value="TreeGrafter"/>
</dbReference>
<feature type="repeat" description="WD" evidence="5">
    <location>
        <begin position="287"/>
        <end position="331"/>
    </location>
</feature>
<dbReference type="GO" id="GO:0005680">
    <property type="term" value="C:anaphase-promoting complex"/>
    <property type="evidence" value="ECO:0007669"/>
    <property type="project" value="TreeGrafter"/>
</dbReference>
<organism evidence="8">
    <name type="scientific">Tritrichomonas foetus</name>
    <name type="common">Trichomonas foetus</name>
    <name type="synonym">Tritrichomonas suis</name>
    <dbReference type="NCBI Taxonomy" id="56690"/>
    <lineage>
        <taxon>Eukaryota</taxon>
        <taxon>Metamonada</taxon>
        <taxon>Parabasalia</taxon>
        <taxon>Tritrichomonadida</taxon>
        <taxon>Tritrichomonadidae</taxon>
        <taxon>Tritrichomonas</taxon>
    </lineage>
</organism>
<feature type="repeat" description="WD" evidence="5">
    <location>
        <begin position="243"/>
        <end position="278"/>
    </location>
</feature>
<feature type="repeat" description="WD" evidence="5">
    <location>
        <begin position="375"/>
        <end position="416"/>
    </location>
</feature>
<dbReference type="Pfam" id="PF24807">
    <property type="entry name" value="WD40_CDC20-Fz"/>
    <property type="match status" value="1"/>
</dbReference>
<evidence type="ECO:0000256" key="2">
    <source>
        <dbReference type="ARBA" id="ARBA00022574"/>
    </source>
</evidence>
<dbReference type="EMBL" id="U66069">
    <property type="protein sequence ID" value="AAB51112.1"/>
    <property type="molecule type" value="Genomic_DNA"/>
</dbReference>
<dbReference type="PANTHER" id="PTHR19918">
    <property type="entry name" value="CELL DIVISION CYCLE 20 CDC20 FIZZY -RELATED"/>
    <property type="match status" value="1"/>
</dbReference>
<dbReference type="InterPro" id="IPR019775">
    <property type="entry name" value="WD40_repeat_CS"/>
</dbReference>
<dbReference type="Gene3D" id="2.130.10.10">
    <property type="entry name" value="YVTN repeat-like/Quinoprotein amine dehydrogenase"/>
    <property type="match status" value="1"/>
</dbReference>
<evidence type="ECO:0000259" key="7">
    <source>
        <dbReference type="Pfam" id="PF24807"/>
    </source>
</evidence>
<feature type="region of interest" description="Disordered" evidence="6">
    <location>
        <begin position="1"/>
        <end position="41"/>
    </location>
</feature>
<evidence type="ECO:0000256" key="3">
    <source>
        <dbReference type="ARBA" id="ARBA00022737"/>
    </source>
</evidence>
<evidence type="ECO:0000256" key="5">
    <source>
        <dbReference type="PROSITE-ProRule" id="PRU00221"/>
    </source>
</evidence>
<dbReference type="PROSITE" id="PS50294">
    <property type="entry name" value="WD_REPEATS_REGION"/>
    <property type="match status" value="2"/>
</dbReference>
<dbReference type="InterPro" id="IPR056150">
    <property type="entry name" value="WD40_CDC20-Fz"/>
</dbReference>
<comment type="similarity">
    <text evidence="1">Belongs to the WD repeat CDC20/Fizzy family.</text>
</comment>
<dbReference type="VEuPathDB" id="TrichDB:TRFO_16509"/>
<dbReference type="PANTHER" id="PTHR19918:SF1">
    <property type="entry name" value="FIZZY-RELATED PROTEIN HOMOLOG"/>
    <property type="match status" value="1"/>
</dbReference>
<evidence type="ECO:0000256" key="4">
    <source>
        <dbReference type="ARBA" id="ARBA00023306"/>
    </source>
</evidence>
<dbReference type="InterPro" id="IPR015943">
    <property type="entry name" value="WD40/YVTN_repeat-like_dom_sf"/>
</dbReference>
<feature type="compositionally biased region" description="Polar residues" evidence="6">
    <location>
        <begin position="7"/>
        <end position="16"/>
    </location>
</feature>
<sequence length="424" mass="47664">MSYADLVNQSPKANRTSTDRLILPPRPPSRGSLTPEPKRSVSRVRYSLIPTSPIHRQSSERFKLNRNTSISQKLFQTNSQEIFGGPRRQSSCGSDISVPNSPTVNKRILPSKPSHEIQFSDIPSDFYLSPMDWSKHDMIAFALSTKMVFINPKTEEVTVPQAPYEVTSVKYDQSGELLAFGCDDGHLEIFDVPTLRPKSSYDIFDSTILVSDWNENTIVSGGRDGMISLIDTRCSPHDLSIYNNIHLEEICCVKFNNKNPNILATSSNDSTVKLWDIRFLEEPTIVFSEHTAAVRAVQFSPTTTNIIASGGGTSDKTIRLWNYTTGETVSVINTGSQVCNMFWNEEYNEIFSTHGFSQNHLALWKGTDLAPIAQFHEHKQRVLFMAVSPDSTRVATAAPNDTMQIWKMFPSKRLSLTQSMMLLR</sequence>
<keyword evidence="4" id="KW-0131">Cell cycle</keyword>
<dbReference type="PROSITE" id="PS00678">
    <property type="entry name" value="WD_REPEATS_1"/>
    <property type="match status" value="1"/>
</dbReference>
<dbReference type="SUPFAM" id="SSF50978">
    <property type="entry name" value="WD40 repeat-like"/>
    <property type="match status" value="1"/>
</dbReference>
<evidence type="ECO:0000313" key="8">
    <source>
        <dbReference type="EMBL" id="AAB51112.1"/>
    </source>
</evidence>
<dbReference type="InterPro" id="IPR033010">
    <property type="entry name" value="Cdc20/Fizzy"/>
</dbReference>
<reference evidence="8" key="1">
    <citation type="submission" date="1996-08" db="EMBL/GenBank/DDBJ databases">
        <title>Analysis of selected genes from Tritrichomonas foetus.</title>
        <authorList>
            <person name="Granger B.L."/>
            <person name="Warwood S.J."/>
            <person name="Habets J.W."/>
        </authorList>
    </citation>
    <scope>NUCLEOTIDE SEQUENCE</scope>
    <source>
        <strain evidence="8">MT85-330.1</strain>
    </source>
</reference>